<feature type="transmembrane region" description="Helical" evidence="1">
    <location>
        <begin position="148"/>
        <end position="172"/>
    </location>
</feature>
<dbReference type="Proteomes" id="UP000324638">
    <property type="component" value="Unassembled WGS sequence"/>
</dbReference>
<keyword evidence="1" id="KW-0472">Membrane</keyword>
<dbReference type="EMBL" id="SAXU01000001">
    <property type="protein sequence ID" value="TXJ20669.1"/>
    <property type="molecule type" value="Genomic_DNA"/>
</dbReference>
<sequence length="190" mass="22336">MYNSVIGYAFKIIKGNMFFSVIMFIIISQLMVVNSIFSLVWKYEILIQQEINFFRQFSIYSLYIFIFILSFLLSTLSSIYIFSRNRRMFSTLRIFGSNKSEVRRLYSVLSFLYPIISLFICIIEDLILYIRYRGVISNALENIEMSDIFSGAFLILCANIVLILFFMFGAFITNSILLNRDPYEDLRGTL</sequence>
<dbReference type="RefSeq" id="WP_147738790.1">
    <property type="nucleotide sequence ID" value="NZ_SAXU01000001.1"/>
</dbReference>
<reference evidence="2 3" key="1">
    <citation type="journal article" date="1992" name="Lakartidningen">
        <title>[Penicillin V and not amoxicillin is the first choice preparation in acute otitis].</title>
        <authorList>
            <person name="Kamme C."/>
            <person name="Lundgren K."/>
            <person name="Prellner K."/>
        </authorList>
    </citation>
    <scope>NUCLEOTIDE SEQUENCE [LARGE SCALE GENOMIC DNA]</scope>
    <source>
        <strain evidence="2 3">513A</strain>
    </source>
</reference>
<gene>
    <name evidence="2" type="ORF">EPJ79_05870</name>
</gene>
<feature type="transmembrane region" description="Helical" evidence="1">
    <location>
        <begin position="104"/>
        <end position="128"/>
    </location>
</feature>
<keyword evidence="1" id="KW-1133">Transmembrane helix</keyword>
<comment type="caution">
    <text evidence="2">The sequence shown here is derived from an EMBL/GenBank/DDBJ whole genome shotgun (WGS) entry which is preliminary data.</text>
</comment>
<organism evidence="2 3">
    <name type="scientific">Brachyspira aalborgi</name>
    <dbReference type="NCBI Taxonomy" id="29522"/>
    <lineage>
        <taxon>Bacteria</taxon>
        <taxon>Pseudomonadati</taxon>
        <taxon>Spirochaetota</taxon>
        <taxon>Spirochaetia</taxon>
        <taxon>Brachyspirales</taxon>
        <taxon>Brachyspiraceae</taxon>
        <taxon>Brachyspira</taxon>
    </lineage>
</organism>
<evidence type="ECO:0000313" key="3">
    <source>
        <dbReference type="Proteomes" id="UP000324638"/>
    </source>
</evidence>
<protein>
    <recommendedName>
        <fullName evidence="4">FtsX-like permease family protein</fullName>
    </recommendedName>
</protein>
<feature type="transmembrane region" description="Helical" evidence="1">
    <location>
        <begin position="21"/>
        <end position="41"/>
    </location>
</feature>
<evidence type="ECO:0008006" key="4">
    <source>
        <dbReference type="Google" id="ProtNLM"/>
    </source>
</evidence>
<evidence type="ECO:0000256" key="1">
    <source>
        <dbReference type="SAM" id="Phobius"/>
    </source>
</evidence>
<evidence type="ECO:0000313" key="2">
    <source>
        <dbReference type="EMBL" id="TXJ20669.1"/>
    </source>
</evidence>
<name>A0A5C8D5A0_9SPIR</name>
<proteinExistence type="predicted"/>
<keyword evidence="1" id="KW-0812">Transmembrane</keyword>
<dbReference type="AlphaFoldDB" id="A0A5C8D5A0"/>
<accession>A0A5C8D5A0</accession>
<feature type="transmembrane region" description="Helical" evidence="1">
    <location>
        <begin position="61"/>
        <end position="83"/>
    </location>
</feature>